<dbReference type="PANTHER" id="PTHR19861">
    <property type="entry name" value="WD40 REPEAT PROTEIN SWD2"/>
    <property type="match status" value="1"/>
</dbReference>
<evidence type="ECO:0000256" key="6">
    <source>
        <dbReference type="PROSITE-ProRule" id="PRU00221"/>
    </source>
</evidence>
<sequence>MESTCKKPNRIALDDSVIQSLAVSRAFKDSCTPLNSMDWDKDGDFLITSSEDESIYLYSSSSGECSRTLHSRKGGAEVIRFVHQNNKQCVCVAKTTTDTFTSSIKCWDIVENAYIHNFSLPASTIRHVGLSMHPHRAMMLSSCADSTVRLFTLDNAQPLVKIHASVTSPVASFDTEGFIFACYLGNRKLHLYDCNNYSKGEFHIFDLRKHLRSEEHVTVSNSVTFSTDGKSIVVSTLNGQLLRLDSFTGEVVQNFSADGLSTTGQPFPCIPTISPDSKYLICGGTNKCTHIWRLGDGVLVAKLAGHAGAPLLSLFNPKKALLATAGLNLAWWQPDMNANQII</sequence>
<dbReference type="Proteomes" id="UP000823046">
    <property type="component" value="Unassembled WGS sequence"/>
</dbReference>
<proteinExistence type="inferred from homology"/>
<evidence type="ECO:0000313" key="7">
    <source>
        <dbReference type="EMBL" id="KAF8822293.1"/>
    </source>
</evidence>
<dbReference type="InterPro" id="IPR015943">
    <property type="entry name" value="WD40/YVTN_repeat-like_dom_sf"/>
</dbReference>
<reference evidence="7 8" key="1">
    <citation type="journal article" date="2020" name="bioRxiv">
        <title>Metabolic contributions of an alphaproteobacterial endosymbiont in the apicomplexan Cardiosporidium cionae.</title>
        <authorList>
            <person name="Hunter E.S."/>
            <person name="Paight C.J."/>
            <person name="Lane C.E."/>
        </authorList>
    </citation>
    <scope>NUCLEOTIDE SEQUENCE [LARGE SCALE GENOMIC DNA]</scope>
    <source>
        <strain evidence="7">ESH_2018</strain>
    </source>
</reference>
<dbReference type="EMBL" id="JADAQX010000066">
    <property type="protein sequence ID" value="KAF8822293.1"/>
    <property type="molecule type" value="Genomic_DNA"/>
</dbReference>
<keyword evidence="4" id="KW-0677">Repeat</keyword>
<name>A0ABQ7JE51_9APIC</name>
<dbReference type="PANTHER" id="PTHR19861:SF0">
    <property type="entry name" value="WD REPEAT-CONTAINING PROTEIN 82"/>
    <property type="match status" value="1"/>
</dbReference>
<evidence type="ECO:0000256" key="1">
    <source>
        <dbReference type="ARBA" id="ARBA00004123"/>
    </source>
</evidence>
<evidence type="ECO:0000313" key="8">
    <source>
        <dbReference type="Proteomes" id="UP000823046"/>
    </source>
</evidence>
<accession>A0ABQ7JE51</accession>
<dbReference type="InterPro" id="IPR037867">
    <property type="entry name" value="Swd2/WDR82"/>
</dbReference>
<dbReference type="InterPro" id="IPR036322">
    <property type="entry name" value="WD40_repeat_dom_sf"/>
</dbReference>
<gene>
    <name evidence="7" type="ORF">IE077_004094</name>
</gene>
<dbReference type="PROSITE" id="PS50082">
    <property type="entry name" value="WD_REPEATS_2"/>
    <property type="match status" value="1"/>
</dbReference>
<dbReference type="InterPro" id="IPR001680">
    <property type="entry name" value="WD40_rpt"/>
</dbReference>
<dbReference type="SMART" id="SM00320">
    <property type="entry name" value="WD40"/>
    <property type="match status" value="5"/>
</dbReference>
<dbReference type="SUPFAM" id="SSF50978">
    <property type="entry name" value="WD40 repeat-like"/>
    <property type="match status" value="1"/>
</dbReference>
<keyword evidence="8" id="KW-1185">Reference proteome</keyword>
<evidence type="ECO:0000256" key="5">
    <source>
        <dbReference type="ARBA" id="ARBA00023242"/>
    </source>
</evidence>
<comment type="subcellular location">
    <subcellularLocation>
        <location evidence="1">Nucleus</location>
    </subcellularLocation>
</comment>
<keyword evidence="3 6" id="KW-0853">WD repeat</keyword>
<organism evidence="7 8">
    <name type="scientific">Cardiosporidium cionae</name>
    <dbReference type="NCBI Taxonomy" id="476202"/>
    <lineage>
        <taxon>Eukaryota</taxon>
        <taxon>Sar</taxon>
        <taxon>Alveolata</taxon>
        <taxon>Apicomplexa</taxon>
        <taxon>Aconoidasida</taxon>
        <taxon>Nephromycida</taxon>
        <taxon>Cardiosporidium</taxon>
    </lineage>
</organism>
<comment type="caution">
    <text evidence="7">The sequence shown here is derived from an EMBL/GenBank/DDBJ whole genome shotgun (WGS) entry which is preliminary data.</text>
</comment>
<feature type="repeat" description="WD" evidence="6">
    <location>
        <begin position="27"/>
        <end position="68"/>
    </location>
</feature>
<keyword evidence="5" id="KW-0539">Nucleus</keyword>
<evidence type="ECO:0000256" key="3">
    <source>
        <dbReference type="ARBA" id="ARBA00022574"/>
    </source>
</evidence>
<comment type="similarity">
    <text evidence="2">Belongs to the WD repeat SWD2 family.</text>
</comment>
<dbReference type="Gene3D" id="2.130.10.10">
    <property type="entry name" value="YVTN repeat-like/Quinoprotein amine dehydrogenase"/>
    <property type="match status" value="1"/>
</dbReference>
<protein>
    <submittedName>
        <fullName evidence="7">Uncharacterized protein</fullName>
    </submittedName>
</protein>
<evidence type="ECO:0000256" key="4">
    <source>
        <dbReference type="ARBA" id="ARBA00022737"/>
    </source>
</evidence>
<evidence type="ECO:0000256" key="2">
    <source>
        <dbReference type="ARBA" id="ARBA00005616"/>
    </source>
</evidence>
<dbReference type="Pfam" id="PF00400">
    <property type="entry name" value="WD40"/>
    <property type="match status" value="1"/>
</dbReference>